<dbReference type="EMBL" id="FCOW01000039">
    <property type="protein sequence ID" value="CVK21575.1"/>
    <property type="molecule type" value="Genomic_DNA"/>
</dbReference>
<dbReference type="InterPro" id="IPR002125">
    <property type="entry name" value="CMP_dCMP_dom"/>
</dbReference>
<dbReference type="PROSITE" id="PS51747">
    <property type="entry name" value="CYT_DCMP_DEAMINASES_2"/>
    <property type="match status" value="1"/>
</dbReference>
<evidence type="ECO:0000256" key="2">
    <source>
        <dbReference type="ARBA" id="ARBA00006576"/>
    </source>
</evidence>
<sequence length="171" mass="18913">MNDNKGLDRPSWDEYFMDITKVVATRSTCLRRQIGAVIVKEQRLLSSGYNGAPCGLTHCGETGCIRANNQVPSGERQELCRGLHAEQSAVVQAAMYGVSIRDATIYSTHQPCSACTKILINAGIKRIVYQYSYPDKLAEQLIAEAGIEYVLSLIHIDCLFTHLTLPTIYSV</sequence>
<protein>
    <submittedName>
        <fullName evidence="7">tRNA-specific adenosine deaminase</fullName>
    </submittedName>
</protein>
<dbReference type="CDD" id="cd01286">
    <property type="entry name" value="deoxycytidylate_deaminase"/>
    <property type="match status" value="1"/>
</dbReference>
<dbReference type="InterPro" id="IPR016193">
    <property type="entry name" value="Cytidine_deaminase-like"/>
</dbReference>
<name>A0ABM9W8Z1_9FIRM</name>
<proteinExistence type="inferred from homology"/>
<gene>
    <name evidence="7" type="ORF">SSPH_04267</name>
</gene>
<comment type="similarity">
    <text evidence="2">Belongs to the cytidine and deoxycytidylate deaminase family.</text>
</comment>
<evidence type="ECO:0000256" key="5">
    <source>
        <dbReference type="ARBA" id="ARBA00022833"/>
    </source>
</evidence>
<dbReference type="PIRSF" id="PIRSF006019">
    <property type="entry name" value="dCMP_deaminase"/>
    <property type="match status" value="1"/>
</dbReference>
<dbReference type="InterPro" id="IPR015517">
    <property type="entry name" value="dCMP_deaminase-rel"/>
</dbReference>
<evidence type="ECO:0000259" key="6">
    <source>
        <dbReference type="PROSITE" id="PS51747"/>
    </source>
</evidence>
<dbReference type="Proteomes" id="UP000245702">
    <property type="component" value="Unassembled WGS sequence"/>
</dbReference>
<evidence type="ECO:0000256" key="4">
    <source>
        <dbReference type="ARBA" id="ARBA00022801"/>
    </source>
</evidence>
<evidence type="ECO:0000313" key="7">
    <source>
        <dbReference type="EMBL" id="CVK21575.1"/>
    </source>
</evidence>
<dbReference type="PANTHER" id="PTHR11086:SF18">
    <property type="entry name" value="DEOXYCYTIDYLATE DEAMINASE"/>
    <property type="match status" value="1"/>
</dbReference>
<dbReference type="PROSITE" id="PS00903">
    <property type="entry name" value="CYT_DCMP_DEAMINASES_1"/>
    <property type="match status" value="1"/>
</dbReference>
<dbReference type="Gene3D" id="3.40.140.10">
    <property type="entry name" value="Cytidine Deaminase, domain 2"/>
    <property type="match status" value="1"/>
</dbReference>
<dbReference type="PANTHER" id="PTHR11086">
    <property type="entry name" value="DEOXYCYTIDYLATE DEAMINASE-RELATED"/>
    <property type="match status" value="1"/>
</dbReference>
<comment type="cofactor">
    <cofactor evidence="1">
        <name>Zn(2+)</name>
        <dbReference type="ChEBI" id="CHEBI:29105"/>
    </cofactor>
</comment>
<accession>A0ABM9W8Z1</accession>
<organism evidence="7 8">
    <name type="scientific">Sporomusa sphaeroides DSM 2875</name>
    <dbReference type="NCBI Taxonomy" id="1337886"/>
    <lineage>
        <taxon>Bacteria</taxon>
        <taxon>Bacillati</taxon>
        <taxon>Bacillota</taxon>
        <taxon>Negativicutes</taxon>
        <taxon>Selenomonadales</taxon>
        <taxon>Sporomusaceae</taxon>
        <taxon>Sporomusa</taxon>
    </lineage>
</organism>
<dbReference type="InterPro" id="IPR016473">
    <property type="entry name" value="dCMP_deaminase"/>
</dbReference>
<comment type="caution">
    <text evidence="7">The sequence shown here is derived from an EMBL/GenBank/DDBJ whole genome shotgun (WGS) entry which is preliminary data.</text>
</comment>
<keyword evidence="4" id="KW-0378">Hydrolase</keyword>
<dbReference type="SUPFAM" id="SSF53927">
    <property type="entry name" value="Cytidine deaminase-like"/>
    <property type="match status" value="1"/>
</dbReference>
<evidence type="ECO:0000256" key="1">
    <source>
        <dbReference type="ARBA" id="ARBA00001947"/>
    </source>
</evidence>
<dbReference type="InterPro" id="IPR016192">
    <property type="entry name" value="APOBEC/CMP_deaminase_Zn-bd"/>
</dbReference>
<keyword evidence="5" id="KW-0862">Zinc</keyword>
<feature type="domain" description="CMP/dCMP-type deaminase" evidence="6">
    <location>
        <begin position="11"/>
        <end position="149"/>
    </location>
</feature>
<dbReference type="Pfam" id="PF00383">
    <property type="entry name" value="dCMP_cyt_deam_1"/>
    <property type="match status" value="1"/>
</dbReference>
<dbReference type="InterPro" id="IPR035105">
    <property type="entry name" value="Deoxycytidylate_deaminase_dom"/>
</dbReference>
<evidence type="ECO:0000256" key="3">
    <source>
        <dbReference type="ARBA" id="ARBA00022723"/>
    </source>
</evidence>
<reference evidence="7 8" key="1">
    <citation type="submission" date="2016-01" db="EMBL/GenBank/DDBJ databases">
        <authorList>
            <person name="Brown R."/>
        </authorList>
    </citation>
    <scope>NUCLEOTIDE SEQUENCE [LARGE SCALE GENOMIC DNA]</scope>
    <source>
        <strain evidence="7">Sporomusa sphaeroides DSM 2875</strain>
    </source>
</reference>
<evidence type="ECO:0000313" key="8">
    <source>
        <dbReference type="Proteomes" id="UP000245702"/>
    </source>
</evidence>
<keyword evidence="3" id="KW-0479">Metal-binding</keyword>
<keyword evidence="8" id="KW-1185">Reference proteome</keyword>